<dbReference type="InterPro" id="IPR013783">
    <property type="entry name" value="Ig-like_fold"/>
</dbReference>
<sequence>MYLSLYFIFSTHDRFTTVAESQSRYLVHTYEHGALLRIEPVKTARDSTTYECVAENGVGDAVSAEAQLTVYEGKGKGKRKKKFRCPVDGHKTGVKTFRYTLLSDFMKTMLAIFLG</sequence>
<reference evidence="1 2" key="1">
    <citation type="journal article" date="2024" name="Ann. Entomol. Soc. Am.">
        <title>Genomic analyses of the southern and eastern yellowjacket wasps (Hymenoptera: Vespidae) reveal evolutionary signatures of social life.</title>
        <authorList>
            <person name="Catto M.A."/>
            <person name="Caine P.B."/>
            <person name="Orr S.E."/>
            <person name="Hunt B.G."/>
            <person name="Goodisman M.A.D."/>
        </authorList>
    </citation>
    <scope>NUCLEOTIDE SEQUENCE [LARGE SCALE GENOMIC DNA]</scope>
    <source>
        <strain evidence="1">232</strain>
        <tissue evidence="1">Head and thorax</tissue>
    </source>
</reference>
<evidence type="ECO:0000313" key="1">
    <source>
        <dbReference type="EMBL" id="KAL2732901.1"/>
    </source>
</evidence>
<keyword evidence="2" id="KW-1185">Reference proteome</keyword>
<dbReference type="Proteomes" id="UP001607303">
    <property type="component" value="Unassembled WGS sequence"/>
</dbReference>
<dbReference type="InterPro" id="IPR036179">
    <property type="entry name" value="Ig-like_dom_sf"/>
</dbReference>
<comment type="caution">
    <text evidence="1">The sequence shown here is derived from an EMBL/GenBank/DDBJ whole genome shotgun (WGS) entry which is preliminary data.</text>
</comment>
<dbReference type="EMBL" id="JAYRBN010000075">
    <property type="protein sequence ID" value="KAL2732901.1"/>
    <property type="molecule type" value="Genomic_DNA"/>
</dbReference>
<evidence type="ECO:0000313" key="2">
    <source>
        <dbReference type="Proteomes" id="UP001607303"/>
    </source>
</evidence>
<accession>A0ABD2BJG6</accession>
<gene>
    <name evidence="1" type="ORF">V1477_015142</name>
</gene>
<proteinExistence type="predicted"/>
<protein>
    <submittedName>
        <fullName evidence="1">Tyrosine-protein phosphatase Lar isoform X1</fullName>
    </submittedName>
</protein>
<dbReference type="SUPFAM" id="SSF48726">
    <property type="entry name" value="Immunoglobulin"/>
    <property type="match status" value="1"/>
</dbReference>
<organism evidence="1 2">
    <name type="scientific">Vespula maculifrons</name>
    <name type="common">Eastern yellow jacket</name>
    <name type="synonym">Wasp</name>
    <dbReference type="NCBI Taxonomy" id="7453"/>
    <lineage>
        <taxon>Eukaryota</taxon>
        <taxon>Metazoa</taxon>
        <taxon>Ecdysozoa</taxon>
        <taxon>Arthropoda</taxon>
        <taxon>Hexapoda</taxon>
        <taxon>Insecta</taxon>
        <taxon>Pterygota</taxon>
        <taxon>Neoptera</taxon>
        <taxon>Endopterygota</taxon>
        <taxon>Hymenoptera</taxon>
        <taxon>Apocrita</taxon>
        <taxon>Aculeata</taxon>
        <taxon>Vespoidea</taxon>
        <taxon>Vespidae</taxon>
        <taxon>Vespinae</taxon>
        <taxon>Vespula</taxon>
    </lineage>
</organism>
<dbReference type="Gene3D" id="2.60.40.10">
    <property type="entry name" value="Immunoglobulins"/>
    <property type="match status" value="1"/>
</dbReference>
<dbReference type="AlphaFoldDB" id="A0ABD2BJG6"/>
<name>A0ABD2BJG6_VESMC</name>